<dbReference type="InterPro" id="IPR003746">
    <property type="entry name" value="DUF167"/>
</dbReference>
<dbReference type="SMART" id="SM01152">
    <property type="entry name" value="DUF167"/>
    <property type="match status" value="1"/>
</dbReference>
<dbReference type="EMBL" id="CZVI01000013">
    <property type="protein sequence ID" value="CUS87842.1"/>
    <property type="molecule type" value="Genomic_DNA"/>
</dbReference>
<evidence type="ECO:0000256" key="2">
    <source>
        <dbReference type="HAMAP-Rule" id="MF_00634"/>
    </source>
</evidence>
<protein>
    <recommendedName>
        <fullName evidence="2">UPF0235 protein JGI4_00381</fullName>
    </recommendedName>
</protein>
<accession>A0A0N7MZG4</accession>
<dbReference type="Pfam" id="PF02594">
    <property type="entry name" value="DUF167"/>
    <property type="match status" value="1"/>
</dbReference>
<dbReference type="GO" id="GO:0005737">
    <property type="term" value="C:cytoplasm"/>
    <property type="evidence" value="ECO:0007669"/>
    <property type="project" value="TreeGrafter"/>
</dbReference>
<accession>A0A0P1MHD9</accession>
<dbReference type="SUPFAM" id="SSF69786">
    <property type="entry name" value="YggU-like"/>
    <property type="match status" value="1"/>
</dbReference>
<accession>A0A0P1NVU7</accession>
<organism evidence="4 5">
    <name type="scientific">Candidatus Kryptonium thompsonii</name>
    <dbReference type="NCBI Taxonomy" id="1633631"/>
    <lineage>
        <taxon>Bacteria</taxon>
        <taxon>Pseudomonadati</taxon>
        <taxon>Candidatus Kryptoniota</taxon>
        <taxon>Candidatus Kryptonium</taxon>
    </lineage>
</organism>
<accession>A0A0S4MV31</accession>
<evidence type="ECO:0000313" key="3">
    <source>
        <dbReference type="EMBL" id="CUS87842.1"/>
    </source>
</evidence>
<dbReference type="NCBIfam" id="TIGR00251">
    <property type="entry name" value="DUF167 family protein"/>
    <property type="match status" value="1"/>
</dbReference>
<accession>A0A0P1LUX0</accession>
<dbReference type="EMBL" id="FAOP01000002">
    <property type="protein sequence ID" value="CUU01846.1"/>
    <property type="molecule type" value="Genomic_DNA"/>
</dbReference>
<gene>
    <name evidence="4" type="ORF">JGI4_00381</name>
    <name evidence="3" type="ORF">JGI8_01148</name>
</gene>
<dbReference type="RefSeq" id="WP_075426729.1">
    <property type="nucleotide sequence ID" value="NZ_CZVI01000013.1"/>
</dbReference>
<dbReference type="Proteomes" id="UP000182200">
    <property type="component" value="Unassembled WGS sequence"/>
</dbReference>
<dbReference type="OrthoDB" id="9801878at2"/>
<dbReference type="PANTHER" id="PTHR13420">
    <property type="entry name" value="UPF0235 PROTEIN C15ORF40"/>
    <property type="match status" value="1"/>
</dbReference>
<name>A0A0P1LJC9_9BACT</name>
<dbReference type="HAMAP" id="MF_00634">
    <property type="entry name" value="UPF0235"/>
    <property type="match status" value="1"/>
</dbReference>
<accession>A0A0P1M7D0</accession>
<keyword evidence="6" id="KW-1185">Reference proteome</keyword>
<dbReference type="AlphaFoldDB" id="A0A0P1LJC9"/>
<evidence type="ECO:0000313" key="4">
    <source>
        <dbReference type="EMBL" id="CUU01846.1"/>
    </source>
</evidence>
<accession>A0A0P1LRX6</accession>
<sequence length="74" mass="8204">MRIFVKVKPNAKVEKVEKIDEVHFVVSVKAPPVEGKANEALIKLLSDYFNIPKGNIKIVSGLSSKSKIVEILKT</sequence>
<reference evidence="3 6" key="2">
    <citation type="submission" date="2015-11" db="EMBL/GenBank/DDBJ databases">
        <authorList>
            <person name="Varghese N."/>
        </authorList>
    </citation>
    <scope>NUCLEOTIDE SEQUENCE [LARGE SCALE GENOMIC DNA]</scope>
    <source>
        <strain evidence="3 6">JGI-8</strain>
    </source>
</reference>
<accession>A0A0P1LNL6</accession>
<accession>A0A0P1P4X5</accession>
<dbReference type="Gene3D" id="3.30.1200.10">
    <property type="entry name" value="YggU-like"/>
    <property type="match status" value="1"/>
</dbReference>
<accession>A0A0P1LZQ7</accession>
<accession>A0A0P1LJC9</accession>
<dbReference type="InterPro" id="IPR036591">
    <property type="entry name" value="YggU-like_sf"/>
</dbReference>
<evidence type="ECO:0000313" key="5">
    <source>
        <dbReference type="Proteomes" id="UP000182011"/>
    </source>
</evidence>
<dbReference type="STRING" id="1633631.GCA_001442925_00383"/>
<accession>A0A0P1LAB4</accession>
<dbReference type="Proteomes" id="UP000182011">
    <property type="component" value="Unassembled WGS sequence"/>
</dbReference>
<evidence type="ECO:0000256" key="1">
    <source>
        <dbReference type="ARBA" id="ARBA00010364"/>
    </source>
</evidence>
<evidence type="ECO:0000313" key="6">
    <source>
        <dbReference type="Proteomes" id="UP000182200"/>
    </source>
</evidence>
<dbReference type="PANTHER" id="PTHR13420:SF7">
    <property type="entry name" value="UPF0235 PROTEIN C15ORF40"/>
    <property type="match status" value="1"/>
</dbReference>
<proteinExistence type="inferred from homology"/>
<reference evidence="4 5" key="1">
    <citation type="submission" date="2015-11" db="EMBL/GenBank/DDBJ databases">
        <authorList>
            <person name="Zhang Y."/>
            <person name="Guo Z."/>
        </authorList>
    </citation>
    <scope>NUCLEOTIDE SEQUENCE [LARGE SCALE GENOMIC DNA]</scope>
    <source>
        <strain evidence="4">JGI-4</strain>
    </source>
</reference>
<comment type="similarity">
    <text evidence="1 2">Belongs to the UPF0235 family.</text>
</comment>